<dbReference type="AlphaFoldDB" id="A0A9D3SHW3"/>
<dbReference type="PANTHER" id="PTHR15035">
    <property type="entry name" value="CORTICOLIBERIN/UROCORTIN"/>
    <property type="match status" value="1"/>
</dbReference>
<keyword evidence="7" id="KW-0027">Amidation</keyword>
<sequence length="164" mass="18916">MLQGLVSACEIVRSSTFIPRNECKAMASVKNERAGYRLTERQRPILPILMRLGEEYFIRLDDPKQSTRSSEQSSLPRGTTVNRALQLQLTQRLLQEEVNELGNVLPDNFIQLPDSEERKRRGDEPPISLDLTFHLLREVLEMARAEQLAQQASNNRKMMEFFGK</sequence>
<dbReference type="InterPro" id="IPR018446">
    <property type="entry name" value="Corticotropin-releasing_fac_CS"/>
</dbReference>
<name>A0A9D3SHW3_9TELE</name>
<organism evidence="9 10">
    <name type="scientific">Hemibagrus wyckioides</name>
    <dbReference type="NCBI Taxonomy" id="337641"/>
    <lineage>
        <taxon>Eukaryota</taxon>
        <taxon>Metazoa</taxon>
        <taxon>Chordata</taxon>
        <taxon>Craniata</taxon>
        <taxon>Vertebrata</taxon>
        <taxon>Euteleostomi</taxon>
        <taxon>Actinopterygii</taxon>
        <taxon>Neopterygii</taxon>
        <taxon>Teleostei</taxon>
        <taxon>Ostariophysi</taxon>
        <taxon>Siluriformes</taxon>
        <taxon>Bagridae</taxon>
        <taxon>Hemibagrus</taxon>
    </lineage>
</organism>
<dbReference type="InterPro" id="IPR000187">
    <property type="entry name" value="CRF"/>
</dbReference>
<dbReference type="Proteomes" id="UP000824219">
    <property type="component" value="Linkage Group LG20"/>
</dbReference>
<dbReference type="InterPro" id="IPR003620">
    <property type="entry name" value="Urocortin_CRF"/>
</dbReference>
<evidence type="ECO:0000256" key="7">
    <source>
        <dbReference type="ARBA" id="ARBA00022815"/>
    </source>
</evidence>
<gene>
    <name evidence="9" type="ORF">KOW79_016812</name>
</gene>
<dbReference type="GO" id="GO:0005179">
    <property type="term" value="F:hormone activity"/>
    <property type="evidence" value="ECO:0007669"/>
    <property type="project" value="UniProtKB-KW"/>
</dbReference>
<evidence type="ECO:0000259" key="8">
    <source>
        <dbReference type="SMART" id="SM00039"/>
    </source>
</evidence>
<evidence type="ECO:0000256" key="6">
    <source>
        <dbReference type="ARBA" id="ARBA00022729"/>
    </source>
</evidence>
<keyword evidence="4" id="KW-0165">Cleavage on pair of basic residues</keyword>
<dbReference type="PANTHER" id="PTHR15035:SF9">
    <property type="entry name" value="CORTICOLIBERIN"/>
    <property type="match status" value="1"/>
</dbReference>
<evidence type="ECO:0000313" key="9">
    <source>
        <dbReference type="EMBL" id="KAG7319669.1"/>
    </source>
</evidence>
<evidence type="ECO:0000256" key="5">
    <source>
        <dbReference type="ARBA" id="ARBA00022702"/>
    </source>
</evidence>
<dbReference type="PROSITE" id="PS00511">
    <property type="entry name" value="CRF"/>
    <property type="match status" value="1"/>
</dbReference>
<evidence type="ECO:0000313" key="10">
    <source>
        <dbReference type="Proteomes" id="UP000824219"/>
    </source>
</evidence>
<accession>A0A9D3SHW3</accession>
<dbReference type="GO" id="GO:0005576">
    <property type="term" value="C:extracellular region"/>
    <property type="evidence" value="ECO:0007669"/>
    <property type="project" value="UniProtKB-SubCell"/>
</dbReference>
<dbReference type="PRINTS" id="PR01612">
    <property type="entry name" value="CRFFAMILY"/>
</dbReference>
<evidence type="ECO:0000256" key="4">
    <source>
        <dbReference type="ARBA" id="ARBA00022685"/>
    </source>
</evidence>
<comment type="similarity">
    <text evidence="2">Belongs to the sauvagine/corticotropin-releasing factor/urotensin I family.</text>
</comment>
<dbReference type="SMART" id="SM00039">
    <property type="entry name" value="CRF"/>
    <property type="match status" value="1"/>
</dbReference>
<keyword evidence="5" id="KW-0372">Hormone</keyword>
<dbReference type="EMBL" id="JAHKSW010000020">
    <property type="protein sequence ID" value="KAG7319669.1"/>
    <property type="molecule type" value="Genomic_DNA"/>
</dbReference>
<proteinExistence type="inferred from homology"/>
<keyword evidence="3" id="KW-0964">Secreted</keyword>
<feature type="domain" description="Corticotropin-releasing factor" evidence="8">
    <location>
        <begin position="123"/>
        <end position="162"/>
    </location>
</feature>
<evidence type="ECO:0000256" key="1">
    <source>
        <dbReference type="ARBA" id="ARBA00004613"/>
    </source>
</evidence>
<dbReference type="Pfam" id="PF00473">
    <property type="entry name" value="CRF"/>
    <property type="match status" value="1"/>
</dbReference>
<reference evidence="9 10" key="1">
    <citation type="submission" date="2021-06" db="EMBL/GenBank/DDBJ databases">
        <title>Chromosome-level genome assembly of the red-tail catfish (Hemibagrus wyckioides).</title>
        <authorList>
            <person name="Shao F."/>
        </authorList>
    </citation>
    <scope>NUCLEOTIDE SEQUENCE [LARGE SCALE GENOMIC DNA]</scope>
    <source>
        <strain evidence="9">EC202008001</strain>
        <tissue evidence="9">Blood</tissue>
    </source>
</reference>
<protein>
    <recommendedName>
        <fullName evidence="8">Corticotropin-releasing factor domain-containing protein</fullName>
    </recommendedName>
</protein>
<dbReference type="OrthoDB" id="9837731at2759"/>
<evidence type="ECO:0000256" key="3">
    <source>
        <dbReference type="ARBA" id="ARBA00022525"/>
    </source>
</evidence>
<keyword evidence="10" id="KW-1185">Reference proteome</keyword>
<dbReference type="Gene3D" id="6.10.250.1920">
    <property type="match status" value="1"/>
</dbReference>
<keyword evidence="6" id="KW-0732">Signal</keyword>
<comment type="caution">
    <text evidence="9">The sequence shown here is derived from an EMBL/GenBank/DDBJ whole genome shotgun (WGS) entry which is preliminary data.</text>
</comment>
<comment type="subcellular location">
    <subcellularLocation>
        <location evidence="1">Secreted</location>
    </subcellularLocation>
</comment>
<evidence type="ECO:0000256" key="2">
    <source>
        <dbReference type="ARBA" id="ARBA00009287"/>
    </source>
</evidence>